<dbReference type="EMBL" id="CP044016">
    <property type="protein sequence ID" value="QES88963.1"/>
    <property type="molecule type" value="Genomic_DNA"/>
</dbReference>
<dbReference type="Proteomes" id="UP000292424">
    <property type="component" value="Chromosome"/>
</dbReference>
<evidence type="ECO:0000313" key="3">
    <source>
        <dbReference type="Proteomes" id="UP000292424"/>
    </source>
</evidence>
<dbReference type="InterPro" id="IPR000594">
    <property type="entry name" value="ThiF_NAD_FAD-bd"/>
</dbReference>
<evidence type="ECO:0000259" key="1">
    <source>
        <dbReference type="Pfam" id="PF00899"/>
    </source>
</evidence>
<proteinExistence type="predicted"/>
<dbReference type="Pfam" id="PF00899">
    <property type="entry name" value="ThiF"/>
    <property type="match status" value="1"/>
</dbReference>
<feature type="domain" description="THIF-type NAD/FAD binding fold" evidence="1">
    <location>
        <begin position="2"/>
        <end position="146"/>
    </location>
</feature>
<evidence type="ECO:0000313" key="2">
    <source>
        <dbReference type="EMBL" id="QES88963.1"/>
    </source>
</evidence>
<gene>
    <name evidence="2" type="ORF">E0W69_009935</name>
</gene>
<keyword evidence="3" id="KW-1185">Reference proteome</keyword>
<dbReference type="KEGG" id="arac:E0W69_009935"/>
<reference evidence="2 3" key="1">
    <citation type="submission" date="2019-09" db="EMBL/GenBank/DDBJ databases">
        <title>Complete genome sequence of Arachidicoccus sp. B3-10 isolated from apple orchard soil.</title>
        <authorList>
            <person name="Kim H.S."/>
            <person name="Han K.-I."/>
            <person name="Suh M.K."/>
            <person name="Lee K.C."/>
            <person name="Eom M.K."/>
            <person name="Kim J.-S."/>
            <person name="Kang S.W."/>
            <person name="Sin Y."/>
            <person name="Lee J.-S."/>
        </authorList>
    </citation>
    <scope>NUCLEOTIDE SEQUENCE [LARGE SCALE GENOMIC DNA]</scope>
    <source>
        <strain evidence="2 3">B3-10</strain>
    </source>
</reference>
<accession>A0A5P2G6V5</accession>
<dbReference type="InterPro" id="IPR035985">
    <property type="entry name" value="Ubiquitin-activating_enz"/>
</dbReference>
<dbReference type="CDD" id="cd00757">
    <property type="entry name" value="ThiF_MoeB_HesA_family"/>
    <property type="match status" value="1"/>
</dbReference>
<organism evidence="2 3">
    <name type="scientific">Rhizosphaericola mali</name>
    <dbReference type="NCBI Taxonomy" id="2545455"/>
    <lineage>
        <taxon>Bacteria</taxon>
        <taxon>Pseudomonadati</taxon>
        <taxon>Bacteroidota</taxon>
        <taxon>Chitinophagia</taxon>
        <taxon>Chitinophagales</taxon>
        <taxon>Chitinophagaceae</taxon>
        <taxon>Rhizosphaericola</taxon>
    </lineage>
</organism>
<dbReference type="SUPFAM" id="SSF69572">
    <property type="entry name" value="Activating enzymes of the ubiquitin-like proteins"/>
    <property type="match status" value="1"/>
</dbReference>
<dbReference type="Gene3D" id="3.40.50.720">
    <property type="entry name" value="NAD(P)-binding Rossmann-like Domain"/>
    <property type="match status" value="1"/>
</dbReference>
<sequence>MTIDAISNEIKTQNALETIGRYDYVIDGTDNFSSRYLINDACALLGKPLLYGAVSQYEGQLAVFNVADKKGMRTIYRDVFPKPPREGEIRNCAEAGVLGVLPGIVGTIQAAEVIKLVTGIGKPLVNQLLTYNVLSQETYTLELTKEPSTRQLMPVTPQAFMSRQ</sequence>
<dbReference type="GO" id="GO:0008641">
    <property type="term" value="F:ubiquitin-like modifier activating enzyme activity"/>
    <property type="evidence" value="ECO:0007669"/>
    <property type="project" value="InterPro"/>
</dbReference>
<dbReference type="AlphaFoldDB" id="A0A5P2G6V5"/>
<dbReference type="OrthoDB" id="9804286at2"/>
<protein>
    <submittedName>
        <fullName evidence="2">HesA/MoeB/ThiF family protein</fullName>
    </submittedName>
</protein>
<name>A0A5P2G6V5_9BACT</name>